<keyword evidence="1" id="KW-1133">Transmembrane helix</keyword>
<proteinExistence type="predicted"/>
<dbReference type="AlphaFoldDB" id="X1GR34"/>
<keyword evidence="1" id="KW-0812">Transmembrane</keyword>
<gene>
    <name evidence="2" type="ORF">S03H2_19178</name>
</gene>
<keyword evidence="1" id="KW-0472">Membrane</keyword>
<feature type="transmembrane region" description="Helical" evidence="1">
    <location>
        <begin position="130"/>
        <end position="149"/>
    </location>
</feature>
<comment type="caution">
    <text evidence="2">The sequence shown here is derived from an EMBL/GenBank/DDBJ whole genome shotgun (WGS) entry which is preliminary data.</text>
</comment>
<evidence type="ECO:0000313" key="2">
    <source>
        <dbReference type="EMBL" id="GAH44054.1"/>
    </source>
</evidence>
<feature type="transmembrane region" description="Helical" evidence="1">
    <location>
        <begin position="7"/>
        <end position="28"/>
    </location>
</feature>
<evidence type="ECO:0000256" key="1">
    <source>
        <dbReference type="SAM" id="Phobius"/>
    </source>
</evidence>
<accession>X1GR34</accession>
<name>X1GR34_9ZZZZ</name>
<dbReference type="EMBL" id="BARU01010003">
    <property type="protein sequence ID" value="GAH44054.1"/>
    <property type="molecule type" value="Genomic_DNA"/>
</dbReference>
<reference evidence="2" key="1">
    <citation type="journal article" date="2014" name="Front. Microbiol.">
        <title>High frequency of phylogenetically diverse reductive dehalogenase-homologous genes in deep subseafloor sedimentary metagenomes.</title>
        <authorList>
            <person name="Kawai M."/>
            <person name="Futagami T."/>
            <person name="Toyoda A."/>
            <person name="Takaki Y."/>
            <person name="Nishi S."/>
            <person name="Hori S."/>
            <person name="Arai W."/>
            <person name="Tsubouchi T."/>
            <person name="Morono Y."/>
            <person name="Uchiyama I."/>
            <person name="Ito T."/>
            <person name="Fujiyama A."/>
            <person name="Inagaki F."/>
            <person name="Takami H."/>
        </authorList>
    </citation>
    <scope>NUCLEOTIDE SEQUENCE</scope>
    <source>
        <strain evidence="2">Expedition CK06-06</strain>
    </source>
</reference>
<sequence length="163" mass="17083">MNKKAEMGVGMIIMIAITAIVGAILLVGSAQNLHPFRNTVDVANDSVSSANTATAVNLQGQAASSMVVYNGTDDAIIPATNYTILNYQVVNGVLTATVNASAAPEYLPYAWNVSYTSEPDGYSTSAGARSMGQIILIFFGLGIAVVMLIPTTRNKIIMSFTGK</sequence>
<protein>
    <submittedName>
        <fullName evidence="2">Uncharacterized protein</fullName>
    </submittedName>
</protein>
<organism evidence="2">
    <name type="scientific">marine sediment metagenome</name>
    <dbReference type="NCBI Taxonomy" id="412755"/>
    <lineage>
        <taxon>unclassified sequences</taxon>
        <taxon>metagenomes</taxon>
        <taxon>ecological metagenomes</taxon>
    </lineage>
</organism>